<dbReference type="PANTHER" id="PTHR11014">
    <property type="entry name" value="PEPTIDASE M20 FAMILY MEMBER"/>
    <property type="match status" value="1"/>
</dbReference>
<comment type="cofactor">
    <cofactor evidence="2">
        <name>Mn(2+)</name>
        <dbReference type="ChEBI" id="CHEBI:29035"/>
    </cofactor>
    <text evidence="2">The Mn(2+) ion enhances activity.</text>
</comment>
<reference evidence="4 5" key="1">
    <citation type="submission" date="2019-03" db="EMBL/GenBank/DDBJ databases">
        <title>Roseomonas sp. a novel Roseomonas species isolated from Sea whip Gorgonian.</title>
        <authorList>
            <person name="Li F."/>
            <person name="Pan X."/>
            <person name="Huang S."/>
            <person name="Li Z."/>
            <person name="Meng B."/>
        </authorList>
    </citation>
    <scope>NUCLEOTIDE SEQUENCE [LARGE SCALE GENOMIC DNA]</scope>
    <source>
        <strain evidence="4 5">M0104</strain>
    </source>
</reference>
<feature type="domain" description="Peptidase M20 dimerisation" evidence="3">
    <location>
        <begin position="186"/>
        <end position="277"/>
    </location>
</feature>
<dbReference type="EMBL" id="SNVJ01000027">
    <property type="protein sequence ID" value="MXP65765.1"/>
    <property type="molecule type" value="Genomic_DNA"/>
</dbReference>
<dbReference type="InterPro" id="IPR002933">
    <property type="entry name" value="Peptidase_M20"/>
</dbReference>
<dbReference type="GO" id="GO:0046872">
    <property type="term" value="F:metal ion binding"/>
    <property type="evidence" value="ECO:0007669"/>
    <property type="project" value="UniProtKB-KW"/>
</dbReference>
<dbReference type="Gene3D" id="3.40.630.10">
    <property type="entry name" value="Zn peptidases"/>
    <property type="match status" value="1"/>
</dbReference>
<keyword evidence="5" id="KW-1185">Reference proteome</keyword>
<accession>A0A845BFJ1</accession>
<keyword evidence="1 4" id="KW-0378">Hydrolase</keyword>
<dbReference type="Pfam" id="PF01546">
    <property type="entry name" value="Peptidase_M20"/>
    <property type="match status" value="1"/>
</dbReference>
<feature type="binding site" evidence="2">
    <location>
        <position position="361"/>
    </location>
    <ligand>
        <name>Mn(2+)</name>
        <dbReference type="ChEBI" id="CHEBI:29035"/>
        <label>2</label>
    </ligand>
</feature>
<dbReference type="AlphaFoldDB" id="A0A845BFJ1"/>
<sequence length="390" mass="41554">MPVLNRIADFHDEMTAWRQDFHRHPELAFEEVRTSGIVAEKLRQFGVDEVVTGIARTGVVGVIRGSAPGGAIGLRADMDALPIHEQSGVPHASTEAGKMHACGHDGHTTMLLGAAKYLAETRNFAGTVHVIFQPAEESGGGGEVMVKEGLFERFPMDRVFGIHNWPSVPEGEFVWRVGPVMAAVADIDITITGRGAHGAMPHQGNDPVVIAAQLVTALQSVVARNIEPVEAGVITIGSIQGGHAFNVIPESVRLHGTARWFKPEVGDMLEKKVTELASGIATAFGAAASVKFTRMYPATVNEAEATGLAVRAANAVVGENRVSEMPKPTMGGEDFAFMLNEKSGAYLMLGGGRGTDDPQVHHPRYDFNDAILPVGASFFATLAEQLLPRG</sequence>
<dbReference type="Gene3D" id="3.30.70.360">
    <property type="match status" value="1"/>
</dbReference>
<dbReference type="NCBIfam" id="TIGR01891">
    <property type="entry name" value="amidohydrolases"/>
    <property type="match status" value="1"/>
</dbReference>
<dbReference type="RefSeq" id="WP_160939170.1">
    <property type="nucleotide sequence ID" value="NZ_SNVJ01000027.1"/>
</dbReference>
<keyword evidence="2" id="KW-0479">Metal-binding</keyword>
<evidence type="ECO:0000313" key="5">
    <source>
        <dbReference type="Proteomes" id="UP000460715"/>
    </source>
</evidence>
<feature type="binding site" evidence="2">
    <location>
        <position position="104"/>
    </location>
    <ligand>
        <name>Mn(2+)</name>
        <dbReference type="ChEBI" id="CHEBI:29035"/>
        <label>2</label>
    </ligand>
</feature>
<protein>
    <submittedName>
        <fullName evidence="4">Amidohydrolase</fullName>
    </submittedName>
</protein>
<keyword evidence="2" id="KW-0464">Manganese</keyword>
<feature type="binding site" evidence="2">
    <location>
        <position position="163"/>
    </location>
    <ligand>
        <name>Mn(2+)</name>
        <dbReference type="ChEBI" id="CHEBI:29035"/>
        <label>2</label>
    </ligand>
</feature>
<dbReference type="GO" id="GO:0019877">
    <property type="term" value="P:diaminopimelate biosynthetic process"/>
    <property type="evidence" value="ECO:0007669"/>
    <property type="project" value="UniProtKB-ARBA"/>
</dbReference>
<evidence type="ECO:0000256" key="2">
    <source>
        <dbReference type="PIRSR" id="PIRSR005962-1"/>
    </source>
</evidence>
<comment type="caution">
    <text evidence="4">The sequence shown here is derived from an EMBL/GenBank/DDBJ whole genome shotgun (WGS) entry which is preliminary data.</text>
</comment>
<dbReference type="PANTHER" id="PTHR11014:SF63">
    <property type="entry name" value="METALLOPEPTIDASE, PUTATIVE (AFU_ORTHOLOGUE AFUA_6G09600)-RELATED"/>
    <property type="match status" value="1"/>
</dbReference>
<dbReference type="GO" id="GO:0050118">
    <property type="term" value="F:N-acetyldiaminopimelate deacetylase activity"/>
    <property type="evidence" value="ECO:0007669"/>
    <property type="project" value="UniProtKB-ARBA"/>
</dbReference>
<dbReference type="FunFam" id="3.30.70.360:FF:000001">
    <property type="entry name" value="N-acetyldiaminopimelate deacetylase"/>
    <property type="match status" value="1"/>
</dbReference>
<evidence type="ECO:0000313" key="4">
    <source>
        <dbReference type="EMBL" id="MXP65765.1"/>
    </source>
</evidence>
<dbReference type="PIRSF" id="PIRSF005962">
    <property type="entry name" value="Pept_M20D_amidohydro"/>
    <property type="match status" value="1"/>
</dbReference>
<dbReference type="OrthoDB" id="9777385at2"/>
<dbReference type="InterPro" id="IPR011650">
    <property type="entry name" value="Peptidase_M20_dimer"/>
</dbReference>
<organism evidence="4 5">
    <name type="scientific">Teichococcus coralli</name>
    <dbReference type="NCBI Taxonomy" id="2545983"/>
    <lineage>
        <taxon>Bacteria</taxon>
        <taxon>Pseudomonadati</taxon>
        <taxon>Pseudomonadota</taxon>
        <taxon>Alphaproteobacteria</taxon>
        <taxon>Acetobacterales</taxon>
        <taxon>Roseomonadaceae</taxon>
        <taxon>Roseomonas</taxon>
    </lineage>
</organism>
<dbReference type="InterPro" id="IPR036264">
    <property type="entry name" value="Bact_exopeptidase_dim_dom"/>
</dbReference>
<evidence type="ECO:0000259" key="3">
    <source>
        <dbReference type="Pfam" id="PF07687"/>
    </source>
</evidence>
<proteinExistence type="predicted"/>
<feature type="binding site" evidence="2">
    <location>
        <position position="137"/>
    </location>
    <ligand>
        <name>Mn(2+)</name>
        <dbReference type="ChEBI" id="CHEBI:29035"/>
        <label>2</label>
    </ligand>
</feature>
<evidence type="ECO:0000256" key="1">
    <source>
        <dbReference type="ARBA" id="ARBA00022801"/>
    </source>
</evidence>
<dbReference type="SUPFAM" id="SSF53187">
    <property type="entry name" value="Zn-dependent exopeptidases"/>
    <property type="match status" value="1"/>
</dbReference>
<gene>
    <name evidence="4" type="ORF">E0493_20655</name>
</gene>
<name>A0A845BFJ1_9PROT</name>
<feature type="binding site" evidence="2">
    <location>
        <position position="102"/>
    </location>
    <ligand>
        <name>Mn(2+)</name>
        <dbReference type="ChEBI" id="CHEBI:29035"/>
        <label>2</label>
    </ligand>
</feature>
<dbReference type="CDD" id="cd05666">
    <property type="entry name" value="M20_Acy1-like"/>
    <property type="match status" value="1"/>
</dbReference>
<dbReference type="InterPro" id="IPR017439">
    <property type="entry name" value="Amidohydrolase"/>
</dbReference>
<dbReference type="Proteomes" id="UP000460715">
    <property type="component" value="Unassembled WGS sequence"/>
</dbReference>
<dbReference type="Pfam" id="PF07687">
    <property type="entry name" value="M20_dimer"/>
    <property type="match status" value="1"/>
</dbReference>
<dbReference type="SUPFAM" id="SSF55031">
    <property type="entry name" value="Bacterial exopeptidase dimerisation domain"/>
    <property type="match status" value="1"/>
</dbReference>